<organism evidence="1 2">
    <name type="scientific">Thiorhodococcus minor</name>
    <dbReference type="NCBI Taxonomy" id="57489"/>
    <lineage>
        <taxon>Bacteria</taxon>
        <taxon>Pseudomonadati</taxon>
        <taxon>Pseudomonadota</taxon>
        <taxon>Gammaproteobacteria</taxon>
        <taxon>Chromatiales</taxon>
        <taxon>Chromatiaceae</taxon>
        <taxon>Thiorhodococcus</taxon>
    </lineage>
</organism>
<evidence type="ECO:0000313" key="1">
    <source>
        <dbReference type="EMBL" id="NEV62167.1"/>
    </source>
</evidence>
<sequence>MNPRVKAVSACPDYKLHIQFTNGEQGVYDCTHLLGFGVFSELRDRHYFQQARVADGTVAWPHEQDICPDTLYLDSIKLQATA</sequence>
<dbReference type="RefSeq" id="WP_164452641.1">
    <property type="nucleotide sequence ID" value="NZ_JAAIJQ010000023.1"/>
</dbReference>
<protein>
    <submittedName>
        <fullName evidence="1">DUF2442 domain-containing protein</fullName>
    </submittedName>
</protein>
<comment type="caution">
    <text evidence="1">The sequence shown here is derived from an EMBL/GenBank/DDBJ whole genome shotgun (WGS) entry which is preliminary data.</text>
</comment>
<dbReference type="InterPro" id="IPR018841">
    <property type="entry name" value="DUF2442"/>
</dbReference>
<dbReference type="Gene3D" id="3.30.2020.10">
    <property type="entry name" value="NE0471-like N-terminal domain"/>
    <property type="match status" value="1"/>
</dbReference>
<dbReference type="AlphaFoldDB" id="A0A6M0K0N6"/>
<gene>
    <name evidence="1" type="ORF">G3446_09735</name>
</gene>
<proteinExistence type="predicted"/>
<keyword evidence="2" id="KW-1185">Reference proteome</keyword>
<dbReference type="InterPro" id="IPR036782">
    <property type="entry name" value="NE0471-like_N"/>
</dbReference>
<accession>A0A6M0K0N6</accession>
<evidence type="ECO:0000313" key="2">
    <source>
        <dbReference type="Proteomes" id="UP000483379"/>
    </source>
</evidence>
<name>A0A6M0K0N6_9GAMM</name>
<dbReference type="Proteomes" id="UP000483379">
    <property type="component" value="Unassembled WGS sequence"/>
</dbReference>
<dbReference type="Pfam" id="PF10387">
    <property type="entry name" value="DUF2442"/>
    <property type="match status" value="1"/>
</dbReference>
<reference evidence="1 2" key="1">
    <citation type="submission" date="2020-02" db="EMBL/GenBank/DDBJ databases">
        <title>Genome sequences of Thiorhodococcus mannitoliphagus and Thiorhodococcus minor, purple sulfur photosynthetic bacteria in the gammaproteobacterial family, Chromatiaceae.</title>
        <authorList>
            <person name="Aviles F.A."/>
            <person name="Meyer T.E."/>
            <person name="Kyndt J.A."/>
        </authorList>
    </citation>
    <scope>NUCLEOTIDE SEQUENCE [LARGE SCALE GENOMIC DNA]</scope>
    <source>
        <strain evidence="1 2">DSM 11518</strain>
    </source>
</reference>
<dbReference type="SUPFAM" id="SSF143880">
    <property type="entry name" value="NE0471 N-terminal domain-like"/>
    <property type="match status" value="1"/>
</dbReference>
<dbReference type="EMBL" id="JAAIJQ010000023">
    <property type="protein sequence ID" value="NEV62167.1"/>
    <property type="molecule type" value="Genomic_DNA"/>
</dbReference>